<dbReference type="EMBL" id="HG735462">
    <property type="protein sequence ID" value="CDJ35985.1"/>
    <property type="molecule type" value="Genomic_DNA"/>
</dbReference>
<name>U6KD94_9EIME</name>
<dbReference type="OrthoDB" id="347879at2759"/>
<dbReference type="VEuPathDB" id="ToxoDB:EMH_0004040"/>
<gene>
    <name evidence="4" type="ORF">EMH_0004040</name>
</gene>
<keyword evidence="3" id="KW-0732">Signal</keyword>
<protein>
    <submittedName>
        <fullName evidence="4">Uncharacterized protein</fullName>
    </submittedName>
</protein>
<reference evidence="4" key="1">
    <citation type="submission" date="2013-10" db="EMBL/GenBank/DDBJ databases">
        <title>Genomic analysis of the causative agents of coccidiosis in chickens.</title>
        <authorList>
            <person name="Reid A.J."/>
            <person name="Blake D."/>
            <person name="Billington K."/>
            <person name="Browne H."/>
            <person name="Dunn M."/>
            <person name="Hung S."/>
            <person name="Kawahara F."/>
            <person name="Miranda-Saavedra D."/>
            <person name="Mourier T."/>
            <person name="Nagra H."/>
            <person name="Otto T.D."/>
            <person name="Rawlings N."/>
            <person name="Sanchez A."/>
            <person name="Sanders M."/>
            <person name="Subramaniam C."/>
            <person name="Tay Y."/>
            <person name="Dear P."/>
            <person name="Doerig C."/>
            <person name="Gruber A."/>
            <person name="Parkinson J."/>
            <person name="Shirley M."/>
            <person name="Wan K.L."/>
            <person name="Berriman M."/>
            <person name="Tomley F."/>
            <person name="Pain A."/>
        </authorList>
    </citation>
    <scope>NUCLEOTIDE SEQUENCE [LARGE SCALE GENOMIC DNA]</scope>
    <source>
        <strain evidence="4">Houghton</strain>
    </source>
</reference>
<evidence type="ECO:0000256" key="3">
    <source>
        <dbReference type="SAM" id="SignalP"/>
    </source>
</evidence>
<organism evidence="4 5">
    <name type="scientific">Eimeria mitis</name>
    <dbReference type="NCBI Taxonomy" id="44415"/>
    <lineage>
        <taxon>Eukaryota</taxon>
        <taxon>Sar</taxon>
        <taxon>Alveolata</taxon>
        <taxon>Apicomplexa</taxon>
        <taxon>Conoidasida</taxon>
        <taxon>Coccidia</taxon>
        <taxon>Eucoccidiorida</taxon>
        <taxon>Eimeriorina</taxon>
        <taxon>Eimeriidae</taxon>
        <taxon>Eimeria</taxon>
    </lineage>
</organism>
<keyword evidence="2" id="KW-0812">Transmembrane</keyword>
<feature type="transmembrane region" description="Helical" evidence="2">
    <location>
        <begin position="57"/>
        <end position="77"/>
    </location>
</feature>
<feature type="region of interest" description="Disordered" evidence="1">
    <location>
        <begin position="186"/>
        <end position="205"/>
    </location>
</feature>
<dbReference type="Proteomes" id="UP000030744">
    <property type="component" value="Unassembled WGS sequence"/>
</dbReference>
<feature type="signal peptide" evidence="3">
    <location>
        <begin position="1"/>
        <end position="23"/>
    </location>
</feature>
<sequence length="205" mass="21280">MVALTRRSVALLAIAASATAALAAEGPAEENVQLVAESPDGQQPAQTTPLQTRISPAAAGGAAVGVALLLAVVYFGFQVLGAKIVQTDANTAGKKVAEEVLYCTDKFTLSTPGYSAFLTLTFEGKSAEVVKGLKDEEKQTKLEVLSGQLQEFLNSLQKDGTYPVELFFGDEKVTVSVDIRFTEETTTSTAAPAAPAAPAVPAETS</sequence>
<dbReference type="GeneID" id="60403718"/>
<keyword evidence="5" id="KW-1185">Reference proteome</keyword>
<accession>U6KD94</accession>
<evidence type="ECO:0000313" key="5">
    <source>
        <dbReference type="Proteomes" id="UP000030744"/>
    </source>
</evidence>
<dbReference type="AlphaFoldDB" id="U6KD94"/>
<evidence type="ECO:0000256" key="1">
    <source>
        <dbReference type="SAM" id="MobiDB-lite"/>
    </source>
</evidence>
<evidence type="ECO:0000256" key="2">
    <source>
        <dbReference type="SAM" id="Phobius"/>
    </source>
</evidence>
<feature type="chain" id="PRO_5004672811" evidence="3">
    <location>
        <begin position="24"/>
        <end position="205"/>
    </location>
</feature>
<evidence type="ECO:0000313" key="4">
    <source>
        <dbReference type="EMBL" id="CDJ35985.1"/>
    </source>
</evidence>
<dbReference type="RefSeq" id="XP_037878274.1">
    <property type="nucleotide sequence ID" value="XM_038022420.1"/>
</dbReference>
<proteinExistence type="predicted"/>
<keyword evidence="2" id="KW-0472">Membrane</keyword>
<reference evidence="4" key="2">
    <citation type="submission" date="2013-10" db="EMBL/GenBank/DDBJ databases">
        <authorList>
            <person name="Aslett M."/>
        </authorList>
    </citation>
    <scope>NUCLEOTIDE SEQUENCE [LARGE SCALE GENOMIC DNA]</scope>
    <source>
        <strain evidence="4">Houghton</strain>
    </source>
</reference>
<keyword evidence="2" id="KW-1133">Transmembrane helix</keyword>